<keyword evidence="3" id="KW-1185">Reference proteome</keyword>
<dbReference type="CDD" id="cd01650">
    <property type="entry name" value="RT_nLTR_like"/>
    <property type="match status" value="1"/>
</dbReference>
<evidence type="ECO:0000313" key="3">
    <source>
        <dbReference type="Proteomes" id="UP001627154"/>
    </source>
</evidence>
<accession>A0ABD2W2T0</accession>
<dbReference type="InterPro" id="IPR043502">
    <property type="entry name" value="DNA/RNA_pol_sf"/>
</dbReference>
<evidence type="ECO:0000259" key="1">
    <source>
        <dbReference type="PROSITE" id="PS50878"/>
    </source>
</evidence>
<dbReference type="PANTHER" id="PTHR33332">
    <property type="entry name" value="REVERSE TRANSCRIPTASE DOMAIN-CONTAINING PROTEIN"/>
    <property type="match status" value="1"/>
</dbReference>
<dbReference type="AlphaFoldDB" id="A0ABD2W2T0"/>
<comment type="caution">
    <text evidence="2">The sequence shown here is derived from an EMBL/GenBank/DDBJ whole genome shotgun (WGS) entry which is preliminary data.</text>
</comment>
<dbReference type="EMBL" id="JBJJXI010000137">
    <property type="protein sequence ID" value="KAL3387257.1"/>
    <property type="molecule type" value="Genomic_DNA"/>
</dbReference>
<dbReference type="Pfam" id="PF00078">
    <property type="entry name" value="RVT_1"/>
    <property type="match status" value="1"/>
</dbReference>
<feature type="domain" description="Reverse transcriptase" evidence="1">
    <location>
        <begin position="241"/>
        <end position="519"/>
    </location>
</feature>
<dbReference type="PROSITE" id="PS50878">
    <property type="entry name" value="RT_POL"/>
    <property type="match status" value="1"/>
</dbReference>
<dbReference type="Proteomes" id="UP001627154">
    <property type="component" value="Unassembled WGS sequence"/>
</dbReference>
<evidence type="ECO:0000313" key="2">
    <source>
        <dbReference type="EMBL" id="KAL3387257.1"/>
    </source>
</evidence>
<dbReference type="SUPFAM" id="SSF56672">
    <property type="entry name" value="DNA/RNA polymerases"/>
    <property type="match status" value="1"/>
</dbReference>
<name>A0ABD2W2T0_9HYME</name>
<reference evidence="2 3" key="1">
    <citation type="journal article" date="2024" name="bioRxiv">
        <title>A reference genome for Trichogramma kaykai: A tiny desert-dwelling parasitoid wasp with competing sex-ratio distorters.</title>
        <authorList>
            <person name="Culotta J."/>
            <person name="Lindsey A.R."/>
        </authorList>
    </citation>
    <scope>NUCLEOTIDE SEQUENCE [LARGE SCALE GENOMIC DNA]</scope>
    <source>
        <strain evidence="2 3">KSX58</strain>
    </source>
</reference>
<dbReference type="GO" id="GO:0071897">
    <property type="term" value="P:DNA biosynthetic process"/>
    <property type="evidence" value="ECO:0007669"/>
    <property type="project" value="UniProtKB-ARBA"/>
</dbReference>
<proteinExistence type="predicted"/>
<sequence length="743" mass="83092">MAAVTPKTFGDALRPLLNDPTNRHALTCANDGAAGLDTAVGALTELIVDAADAVAPLRPCALSSSHSPWVDRGIRMLMDRRDRAYRRFRRNQRHEDLLRYRLLRTEVSNKLDTAKNVYYASRIASSASPAHIRRTLRSIGLTSLTLPSPFNYFTPDDLAQHFLRISSASRPISSPMIVQVCRARLPTRRPAFSLSPVSTQQIERVIRASRSKSQGFDNISSTLLSLASPSILPLLTEIFNASISLSSFPDSWKTASIVPLTKIKNLSSVNDTRLISLLCEPSKLLERLVHAQLVENLHTHNIISPHQHGFRCGHSTNTALLELSEKIRGSIERGEVSVLVSFDFSKAFDTIPHLNLLAKLRSIGYDDAAIRWFASYLGGRRLAMRGPDGVHSTAYRATSGIPQGSVLGPLLFLLYINDLPELLVNSHPVIFADDIQILLSRSPFEYNDLIRRVCRETNAVRRWSEINGLTLNAEKTKVMSLGSLAYTSILGKNPQLPRVILNGVHLEYSSSIKVLGIIITPTLNWDNYIASISSKINFSLYSLRYHRRSLTFTLRKRLVQALILPHLNHAAVLLTSLTADQNLRLQRLQNASIRFIYGDIPLMAHITPYRLALGWLSVSGRRSYLLIKLAVKIISTASPAPLAAGFSFPNEQQLERASRRRRPPRLYHETVHRAALFKSFTVSSSRLINDIPFSFNLMHPQPNFHYQLSNHLLSTEKSEWLERCSLEGLTPNPSSLSLTLTLP</sequence>
<dbReference type="InterPro" id="IPR000477">
    <property type="entry name" value="RT_dom"/>
</dbReference>
<protein>
    <recommendedName>
        <fullName evidence="1">Reverse transcriptase domain-containing protein</fullName>
    </recommendedName>
</protein>
<gene>
    <name evidence="2" type="ORF">TKK_017229</name>
</gene>
<organism evidence="2 3">
    <name type="scientific">Trichogramma kaykai</name>
    <dbReference type="NCBI Taxonomy" id="54128"/>
    <lineage>
        <taxon>Eukaryota</taxon>
        <taxon>Metazoa</taxon>
        <taxon>Ecdysozoa</taxon>
        <taxon>Arthropoda</taxon>
        <taxon>Hexapoda</taxon>
        <taxon>Insecta</taxon>
        <taxon>Pterygota</taxon>
        <taxon>Neoptera</taxon>
        <taxon>Endopterygota</taxon>
        <taxon>Hymenoptera</taxon>
        <taxon>Apocrita</taxon>
        <taxon>Proctotrupomorpha</taxon>
        <taxon>Chalcidoidea</taxon>
        <taxon>Trichogrammatidae</taxon>
        <taxon>Trichogramma</taxon>
    </lineage>
</organism>